<dbReference type="EMBL" id="QNQU01000002">
    <property type="protein sequence ID" value="RBQ11520.1"/>
    <property type="molecule type" value="Genomic_DNA"/>
</dbReference>
<evidence type="ECO:0000313" key="1">
    <source>
        <dbReference type="EMBL" id="RBQ11520.1"/>
    </source>
</evidence>
<dbReference type="RefSeq" id="WP_113947434.1">
    <property type="nucleotide sequence ID" value="NZ_QNQU01000002.1"/>
</dbReference>
<accession>A0A366LCL1</accession>
<name>A0A366LCL1_9SPHI</name>
<sequence length="188" mass="20488">MNTMQFRTAILMACLILTGLSCKKKSDNPIDHLPPLSTTGANIFGCLVNGQAFLPKAAGVSGREPLNFSYGIANNKNYISISVESSGSKSSAYVQLFINATAFKQGDEYTFGSGPRLNDNPSAHYNYSGPKDSYGTDYNTNNQVNGKLHLIYFDGKIASGIFSFDAVNDAGEKVEIREGRFDLKLRNF</sequence>
<gene>
    <name evidence="1" type="ORF">DRW42_03395</name>
</gene>
<reference evidence="1 2" key="1">
    <citation type="submission" date="2018-07" db="EMBL/GenBank/DDBJ databases">
        <title>A draft genome of a endophytic bacteria, a new species of Pedobacter.</title>
        <authorList>
            <person name="Zhang Z.D."/>
            <person name="Chen Z.J."/>
        </authorList>
    </citation>
    <scope>NUCLEOTIDE SEQUENCE [LARGE SCALE GENOMIC DNA]</scope>
    <source>
        <strain evidence="1 2">RS10</strain>
    </source>
</reference>
<keyword evidence="2" id="KW-1185">Reference proteome</keyword>
<dbReference type="Proteomes" id="UP000252081">
    <property type="component" value="Unassembled WGS sequence"/>
</dbReference>
<dbReference type="PROSITE" id="PS51257">
    <property type="entry name" value="PROKAR_LIPOPROTEIN"/>
    <property type="match status" value="1"/>
</dbReference>
<comment type="caution">
    <text evidence="1">The sequence shown here is derived from an EMBL/GenBank/DDBJ whole genome shotgun (WGS) entry which is preliminary data.</text>
</comment>
<proteinExistence type="predicted"/>
<organism evidence="1 2">
    <name type="scientific">Pedobacter miscanthi</name>
    <dbReference type="NCBI Taxonomy" id="2259170"/>
    <lineage>
        <taxon>Bacteria</taxon>
        <taxon>Pseudomonadati</taxon>
        <taxon>Bacteroidota</taxon>
        <taxon>Sphingobacteriia</taxon>
        <taxon>Sphingobacteriales</taxon>
        <taxon>Sphingobacteriaceae</taxon>
        <taxon>Pedobacter</taxon>
    </lineage>
</organism>
<dbReference type="AlphaFoldDB" id="A0A366LCL1"/>
<evidence type="ECO:0000313" key="2">
    <source>
        <dbReference type="Proteomes" id="UP000252081"/>
    </source>
</evidence>
<dbReference type="OrthoDB" id="881763at2"/>
<protein>
    <submittedName>
        <fullName evidence="1">Uncharacterized protein</fullName>
    </submittedName>
</protein>